<dbReference type="PROSITE" id="PS50212">
    <property type="entry name" value="RASGEF_NTER"/>
    <property type="match status" value="1"/>
</dbReference>
<dbReference type="PANTHER" id="PTHR46793:SF3">
    <property type="entry name" value="RIKEN CDNA 4930596D02 GENE"/>
    <property type="match status" value="1"/>
</dbReference>
<protein>
    <recommendedName>
        <fullName evidence="2">N-terminal Ras-GEF domain-containing protein</fullName>
    </recommendedName>
</protein>
<dbReference type="GO" id="GO:0005085">
    <property type="term" value="F:guanyl-nucleotide exchange factor activity"/>
    <property type="evidence" value="ECO:0007669"/>
    <property type="project" value="UniProtKB-KW"/>
</dbReference>
<comment type="caution">
    <text evidence="3">The sequence shown here is derived from an EMBL/GenBank/DDBJ whole genome shotgun (WGS) entry which is preliminary data.</text>
</comment>
<dbReference type="SMART" id="SM00229">
    <property type="entry name" value="RasGEFN"/>
    <property type="match status" value="1"/>
</dbReference>
<evidence type="ECO:0000313" key="3">
    <source>
        <dbReference type="EMBL" id="TNM85984.1"/>
    </source>
</evidence>
<dbReference type="PANTHER" id="PTHR46793">
    <property type="entry name" value="1700018F24RIK PROTEIN-RELATED-RELATED"/>
    <property type="match status" value="1"/>
</dbReference>
<evidence type="ECO:0000256" key="1">
    <source>
        <dbReference type="PROSITE-ProRule" id="PRU00135"/>
    </source>
</evidence>
<organism evidence="3 4">
    <name type="scientific">Takifugu bimaculatus</name>
    <dbReference type="NCBI Taxonomy" id="433685"/>
    <lineage>
        <taxon>Eukaryota</taxon>
        <taxon>Metazoa</taxon>
        <taxon>Chordata</taxon>
        <taxon>Craniata</taxon>
        <taxon>Vertebrata</taxon>
        <taxon>Euteleostomi</taxon>
        <taxon>Actinopterygii</taxon>
        <taxon>Neopterygii</taxon>
        <taxon>Teleostei</taxon>
        <taxon>Neoteleostei</taxon>
        <taxon>Acanthomorphata</taxon>
        <taxon>Eupercaria</taxon>
        <taxon>Tetraodontiformes</taxon>
        <taxon>Tetradontoidea</taxon>
        <taxon>Tetraodontidae</taxon>
        <taxon>Takifugu</taxon>
    </lineage>
</organism>
<dbReference type="Gene3D" id="1.20.870.10">
    <property type="entry name" value="Son of sevenless (SoS) protein Chain: S domain 1"/>
    <property type="match status" value="1"/>
</dbReference>
<dbReference type="InterPro" id="IPR000651">
    <property type="entry name" value="Ras-like_Gua-exchang_fac_N"/>
</dbReference>
<dbReference type="EMBL" id="SWLE01000021">
    <property type="protein sequence ID" value="TNM85984.1"/>
    <property type="molecule type" value="Genomic_DNA"/>
</dbReference>
<accession>A0A4Z2B0V6</accession>
<dbReference type="CDD" id="cd06224">
    <property type="entry name" value="REM"/>
    <property type="match status" value="1"/>
</dbReference>
<keyword evidence="1" id="KW-0344">Guanine-nucleotide releasing factor</keyword>
<proteinExistence type="predicted"/>
<evidence type="ECO:0000313" key="4">
    <source>
        <dbReference type="Proteomes" id="UP000516260"/>
    </source>
</evidence>
<gene>
    <name evidence="3" type="ORF">fugu_008255</name>
</gene>
<keyword evidence="4" id="KW-1185">Reference proteome</keyword>
<dbReference type="SUPFAM" id="SSF48366">
    <property type="entry name" value="Ras GEF"/>
    <property type="match status" value="1"/>
</dbReference>
<feature type="domain" description="N-terminal Ras-GEF" evidence="2">
    <location>
        <begin position="108"/>
        <end position="228"/>
    </location>
</feature>
<reference evidence="3 4" key="1">
    <citation type="submission" date="2019-04" db="EMBL/GenBank/DDBJ databases">
        <title>The sequence and de novo assembly of Takifugu bimaculatus genome using PacBio and Hi-C technologies.</title>
        <authorList>
            <person name="Xu P."/>
            <person name="Liu B."/>
            <person name="Zhou Z."/>
        </authorList>
    </citation>
    <scope>NUCLEOTIDE SEQUENCE [LARGE SCALE GENOMIC DNA]</scope>
    <source>
        <strain evidence="3">TB-2018</strain>
        <tissue evidence="3">Muscle</tissue>
    </source>
</reference>
<dbReference type="Pfam" id="PF00618">
    <property type="entry name" value="RasGEF_N"/>
    <property type="match status" value="1"/>
</dbReference>
<dbReference type="Proteomes" id="UP000516260">
    <property type="component" value="Chromosome 8"/>
</dbReference>
<dbReference type="AlphaFoldDB" id="A0A4Z2B0V6"/>
<sequence length="228" mass="25556">MRTTLGACGGGGGGKSQGLRSRVGKMKRLLWLRPPRSVEVHLDTEPGVWLTGFQLLDTGGQCEDPVQEWGEEEEEGAVFGITLRREPVLPASATAELPAAFIQYHTVKVRRLKAATLERLVTHLLEPERQEPDFLHVFLATYRAFTTTGTLIELLFQRDDSTVSLDNTICLRSTLVPVVRLWLREYSEDFHEPPQYPALRLLCAHLRHPAVFQAFASDCRVSPQKVPG</sequence>
<dbReference type="InterPro" id="IPR023578">
    <property type="entry name" value="Ras_GEF_dom_sf"/>
</dbReference>
<name>A0A4Z2B0V6_9TELE</name>
<evidence type="ECO:0000259" key="2">
    <source>
        <dbReference type="PROSITE" id="PS50212"/>
    </source>
</evidence>